<keyword evidence="13 15" id="KW-0368">Histidine biosynthesis</keyword>
<evidence type="ECO:0000259" key="16">
    <source>
        <dbReference type="Pfam" id="PF01634"/>
    </source>
</evidence>
<dbReference type="Proteomes" id="UP000294739">
    <property type="component" value="Unassembled WGS sequence"/>
</dbReference>
<comment type="cofactor">
    <cofactor evidence="15">
        <name>Mg(2+)</name>
        <dbReference type="ChEBI" id="CHEBI:18420"/>
    </cofactor>
</comment>
<keyword evidence="8 15" id="KW-0028">Amino-acid biosynthesis</keyword>
<name>A0A4R5CJ21_9ACTN</name>
<dbReference type="EC" id="2.4.2.17" evidence="5 15"/>
<dbReference type="NCBIfam" id="TIGR00070">
    <property type="entry name" value="hisG"/>
    <property type="match status" value="1"/>
</dbReference>
<dbReference type="FunCoup" id="A0A4R5CJ21">
    <property type="interactions" value="319"/>
</dbReference>
<dbReference type="InterPro" id="IPR011322">
    <property type="entry name" value="N-reg_PII-like_a/b"/>
</dbReference>
<evidence type="ECO:0000259" key="17">
    <source>
        <dbReference type="Pfam" id="PF08029"/>
    </source>
</evidence>
<evidence type="ECO:0000256" key="3">
    <source>
        <dbReference type="ARBA" id="ARBA00004667"/>
    </source>
</evidence>
<comment type="activity regulation">
    <text evidence="15">Feedback inhibited by histidine.</text>
</comment>
<dbReference type="FunFam" id="3.30.70.120:FF:000003">
    <property type="entry name" value="ATP phosphoribosyltransferase"/>
    <property type="match status" value="1"/>
</dbReference>
<dbReference type="PANTHER" id="PTHR21403">
    <property type="entry name" value="ATP PHOSPHORIBOSYLTRANSFERASE ATP-PRTASE"/>
    <property type="match status" value="1"/>
</dbReference>
<evidence type="ECO:0000256" key="2">
    <source>
        <dbReference type="ARBA" id="ARBA00004496"/>
    </source>
</evidence>
<evidence type="ECO:0000313" key="19">
    <source>
        <dbReference type="Proteomes" id="UP000294739"/>
    </source>
</evidence>
<evidence type="ECO:0000256" key="6">
    <source>
        <dbReference type="ARBA" id="ARBA00020998"/>
    </source>
</evidence>
<sequence>MSTTLRIAVPNKGSLAGPAAEMLREAGYRQRTNGARDLVLRDPDNNVEFFYLRPRDIAVYVGSGTVDVGVTGRDLLLDSGSPAEEVLALGFGGSTFHFAARPGTAEKVSDFAGLRVATSYAGLLETYLAERGVDAAVIRLDGAVETAVQLGVADVIADVVETGTTLRQAGLEIVGEPILKSEAVLVARADGARPPAVELLLRRLNGVMVAREYVMMDYDIRAERVEEASALTPGLESPTVSPLHREGWVAVRAMVPRAEAQRVMDDLWAIGARAILVTDILACRI</sequence>
<dbReference type="OrthoDB" id="9801867at2"/>
<dbReference type="NCBIfam" id="TIGR03455">
    <property type="entry name" value="HisG_C-term"/>
    <property type="match status" value="1"/>
</dbReference>
<feature type="domain" description="ATP phosphoribosyltransferase catalytic" evidence="16">
    <location>
        <begin position="53"/>
        <end position="205"/>
    </location>
</feature>
<dbReference type="InParanoid" id="A0A4R5CJ21"/>
<feature type="domain" description="Histidine biosynthesis HisG C-terminal" evidence="17">
    <location>
        <begin position="210"/>
        <end position="280"/>
    </location>
</feature>
<dbReference type="AlphaFoldDB" id="A0A4R5CJ21"/>
<dbReference type="InterPro" id="IPR015867">
    <property type="entry name" value="N-reg_PII/ATP_PRibTrfase_C"/>
</dbReference>
<dbReference type="HAMAP" id="MF_00079">
    <property type="entry name" value="HisG_Long"/>
    <property type="match status" value="1"/>
</dbReference>
<keyword evidence="15" id="KW-0479">Metal-binding</keyword>
<gene>
    <name evidence="15" type="primary">hisG</name>
    <name evidence="18" type="ORF">E1269_27390</name>
</gene>
<evidence type="ECO:0000256" key="9">
    <source>
        <dbReference type="ARBA" id="ARBA00022676"/>
    </source>
</evidence>
<proteinExistence type="inferred from homology"/>
<dbReference type="UniPathway" id="UPA00031">
    <property type="reaction ID" value="UER00006"/>
</dbReference>
<evidence type="ECO:0000256" key="14">
    <source>
        <dbReference type="ARBA" id="ARBA00024861"/>
    </source>
</evidence>
<dbReference type="EMBL" id="SMKZ01000059">
    <property type="protein sequence ID" value="TDD99136.1"/>
    <property type="molecule type" value="Genomic_DNA"/>
</dbReference>
<evidence type="ECO:0000256" key="4">
    <source>
        <dbReference type="ARBA" id="ARBA00007955"/>
    </source>
</evidence>
<dbReference type="Pfam" id="PF01634">
    <property type="entry name" value="HisG"/>
    <property type="match status" value="1"/>
</dbReference>
<evidence type="ECO:0000256" key="13">
    <source>
        <dbReference type="ARBA" id="ARBA00023102"/>
    </source>
</evidence>
<dbReference type="InterPro" id="IPR020621">
    <property type="entry name" value="ATP-PRT_HisG_long"/>
</dbReference>
<dbReference type="GO" id="GO:0005737">
    <property type="term" value="C:cytoplasm"/>
    <property type="evidence" value="ECO:0007669"/>
    <property type="project" value="UniProtKB-SubCell"/>
</dbReference>
<comment type="function">
    <text evidence="14 15">Catalyzes the condensation of ATP and 5-phosphoribose 1-diphosphate to form N'-(5'-phosphoribosyl)-ATP (PR-ATP). Has a crucial role in the pathway because the rate of histidine biosynthesis seems to be controlled primarily by regulation of HisG enzymatic activity.</text>
</comment>
<dbReference type="SUPFAM" id="SSF54913">
    <property type="entry name" value="GlnB-like"/>
    <property type="match status" value="1"/>
</dbReference>
<evidence type="ECO:0000256" key="10">
    <source>
        <dbReference type="ARBA" id="ARBA00022679"/>
    </source>
</evidence>
<comment type="catalytic activity">
    <reaction evidence="1 15">
        <text>1-(5-phospho-beta-D-ribosyl)-ATP + diphosphate = 5-phospho-alpha-D-ribose 1-diphosphate + ATP</text>
        <dbReference type="Rhea" id="RHEA:18473"/>
        <dbReference type="ChEBI" id="CHEBI:30616"/>
        <dbReference type="ChEBI" id="CHEBI:33019"/>
        <dbReference type="ChEBI" id="CHEBI:58017"/>
        <dbReference type="ChEBI" id="CHEBI:73183"/>
        <dbReference type="EC" id="2.4.2.17"/>
    </reaction>
</comment>
<dbReference type="Pfam" id="PF08029">
    <property type="entry name" value="HisG_C"/>
    <property type="match status" value="1"/>
</dbReference>
<dbReference type="GO" id="GO:0005524">
    <property type="term" value="F:ATP binding"/>
    <property type="evidence" value="ECO:0007669"/>
    <property type="project" value="UniProtKB-KW"/>
</dbReference>
<comment type="pathway">
    <text evidence="3 15">Amino-acid biosynthesis; L-histidine biosynthesis; L-histidine from 5-phospho-alpha-D-ribose 1-diphosphate: step 1/9.</text>
</comment>
<dbReference type="InterPro" id="IPR001348">
    <property type="entry name" value="ATP_PRibTrfase_HisG"/>
</dbReference>
<evidence type="ECO:0000256" key="7">
    <source>
        <dbReference type="ARBA" id="ARBA00022490"/>
    </source>
</evidence>
<keyword evidence="15" id="KW-0460">Magnesium</keyword>
<keyword evidence="10 15" id="KW-0808">Transferase</keyword>
<dbReference type="PANTHER" id="PTHR21403:SF8">
    <property type="entry name" value="ATP PHOSPHORIBOSYLTRANSFERASE"/>
    <property type="match status" value="1"/>
</dbReference>
<evidence type="ECO:0000256" key="11">
    <source>
        <dbReference type="ARBA" id="ARBA00022741"/>
    </source>
</evidence>
<dbReference type="InterPro" id="IPR013115">
    <property type="entry name" value="HisG_C"/>
</dbReference>
<dbReference type="InterPro" id="IPR018198">
    <property type="entry name" value="ATP_PRibTrfase_CS"/>
</dbReference>
<comment type="caution">
    <text evidence="18">The sequence shown here is derived from an EMBL/GenBank/DDBJ whole genome shotgun (WGS) entry which is preliminary data.</text>
</comment>
<dbReference type="PROSITE" id="PS01316">
    <property type="entry name" value="ATP_P_PHORIBOSYLTR"/>
    <property type="match status" value="1"/>
</dbReference>
<dbReference type="Gene3D" id="3.40.190.10">
    <property type="entry name" value="Periplasmic binding protein-like II"/>
    <property type="match status" value="2"/>
</dbReference>
<evidence type="ECO:0000313" key="18">
    <source>
        <dbReference type="EMBL" id="TDD99136.1"/>
    </source>
</evidence>
<reference evidence="18 19" key="1">
    <citation type="submission" date="2019-03" db="EMBL/GenBank/DDBJ databases">
        <title>Draft genome sequences of novel Actinobacteria.</title>
        <authorList>
            <person name="Sahin N."/>
            <person name="Ay H."/>
            <person name="Saygin H."/>
        </authorList>
    </citation>
    <scope>NUCLEOTIDE SEQUENCE [LARGE SCALE GENOMIC DNA]</scope>
    <source>
        <strain evidence="18 19">5K138</strain>
    </source>
</reference>
<dbReference type="GO" id="GO:0000105">
    <property type="term" value="P:L-histidine biosynthetic process"/>
    <property type="evidence" value="ECO:0007669"/>
    <property type="project" value="UniProtKB-UniRule"/>
</dbReference>
<organism evidence="18 19">
    <name type="scientific">Jiangella asiatica</name>
    <dbReference type="NCBI Taxonomy" id="2530372"/>
    <lineage>
        <taxon>Bacteria</taxon>
        <taxon>Bacillati</taxon>
        <taxon>Actinomycetota</taxon>
        <taxon>Actinomycetes</taxon>
        <taxon>Jiangellales</taxon>
        <taxon>Jiangellaceae</taxon>
        <taxon>Jiangella</taxon>
    </lineage>
</organism>
<dbReference type="RefSeq" id="WP_131900600.1">
    <property type="nucleotide sequence ID" value="NZ_SMKZ01000059.1"/>
</dbReference>
<keyword evidence="7 15" id="KW-0963">Cytoplasm</keyword>
<accession>A0A4R5CJ21</accession>
<keyword evidence="19" id="KW-1185">Reference proteome</keyword>
<keyword evidence="11 15" id="KW-0547">Nucleotide-binding</keyword>
<dbReference type="GO" id="GO:0000287">
    <property type="term" value="F:magnesium ion binding"/>
    <property type="evidence" value="ECO:0007669"/>
    <property type="project" value="UniProtKB-UniRule"/>
</dbReference>
<keyword evidence="12 15" id="KW-0067">ATP-binding</keyword>
<evidence type="ECO:0000256" key="12">
    <source>
        <dbReference type="ARBA" id="ARBA00022840"/>
    </source>
</evidence>
<dbReference type="GO" id="GO:0003879">
    <property type="term" value="F:ATP phosphoribosyltransferase activity"/>
    <property type="evidence" value="ECO:0007669"/>
    <property type="project" value="UniProtKB-UniRule"/>
</dbReference>
<dbReference type="CDD" id="cd13591">
    <property type="entry name" value="PBP2_HisGL1"/>
    <property type="match status" value="1"/>
</dbReference>
<comment type="similarity">
    <text evidence="4 15">Belongs to the ATP phosphoribosyltransferase family. Long subfamily.</text>
</comment>
<evidence type="ECO:0000256" key="8">
    <source>
        <dbReference type="ARBA" id="ARBA00022605"/>
    </source>
</evidence>
<evidence type="ECO:0000256" key="1">
    <source>
        <dbReference type="ARBA" id="ARBA00000915"/>
    </source>
</evidence>
<dbReference type="Gene3D" id="3.30.70.120">
    <property type="match status" value="1"/>
</dbReference>
<evidence type="ECO:0000256" key="15">
    <source>
        <dbReference type="HAMAP-Rule" id="MF_00079"/>
    </source>
</evidence>
<keyword evidence="9 15" id="KW-0328">Glycosyltransferase</keyword>
<dbReference type="InterPro" id="IPR013820">
    <property type="entry name" value="ATP_PRibTrfase_cat"/>
</dbReference>
<comment type="subcellular location">
    <subcellularLocation>
        <location evidence="2 15">Cytoplasm</location>
    </subcellularLocation>
</comment>
<evidence type="ECO:0000256" key="5">
    <source>
        <dbReference type="ARBA" id="ARBA00011946"/>
    </source>
</evidence>
<protein>
    <recommendedName>
        <fullName evidence="6 15">ATP phosphoribosyltransferase</fullName>
        <shortName evidence="15">ATP-PRT</shortName>
        <shortName evidence="15">ATP-PRTase</shortName>
        <ecNumber evidence="5 15">2.4.2.17</ecNumber>
    </recommendedName>
</protein>
<dbReference type="SUPFAM" id="SSF53850">
    <property type="entry name" value="Periplasmic binding protein-like II"/>
    <property type="match status" value="1"/>
</dbReference>